<keyword evidence="3" id="KW-1185">Reference proteome</keyword>
<evidence type="ECO:0000259" key="1">
    <source>
        <dbReference type="PROSITE" id="PS50943"/>
    </source>
</evidence>
<evidence type="ECO:0000313" key="3">
    <source>
        <dbReference type="Proteomes" id="UP000216752"/>
    </source>
</evidence>
<dbReference type="SUPFAM" id="SSF47413">
    <property type="entry name" value="lambda repressor-like DNA-binding domains"/>
    <property type="match status" value="1"/>
</dbReference>
<sequence>MRQLRLKLELSQEAVAGKIGVSASLVSRLETGKPVRRRHMIETSYRTALEADKLPKQIELQQIDLDISQCLYRGRKCI</sequence>
<gene>
    <name evidence="2" type="ORF">SPSIL_052660</name>
</gene>
<dbReference type="InterPro" id="IPR010982">
    <property type="entry name" value="Lambda_DNA-bd_dom_sf"/>
</dbReference>
<dbReference type="RefSeq" id="WP_373665363.1">
    <property type="nucleotide sequence ID" value="NZ_CP155573.1"/>
</dbReference>
<dbReference type="Pfam" id="PF13560">
    <property type="entry name" value="HTH_31"/>
    <property type="match status" value="1"/>
</dbReference>
<dbReference type="EMBL" id="CP155573">
    <property type="protein sequence ID" value="XFO69038.1"/>
    <property type="molecule type" value="Genomic_DNA"/>
</dbReference>
<dbReference type="Proteomes" id="UP000216752">
    <property type="component" value="Chromosome"/>
</dbReference>
<protein>
    <recommendedName>
        <fullName evidence="1">HTH cro/C1-type domain-containing protein</fullName>
    </recommendedName>
</protein>
<feature type="domain" description="HTH cro/C1-type" evidence="1">
    <location>
        <begin position="1"/>
        <end position="33"/>
    </location>
</feature>
<dbReference type="PROSITE" id="PS50943">
    <property type="entry name" value="HTH_CROC1"/>
    <property type="match status" value="1"/>
</dbReference>
<dbReference type="Gene3D" id="1.10.260.40">
    <property type="entry name" value="lambda repressor-like DNA-binding domains"/>
    <property type="match status" value="1"/>
</dbReference>
<name>A0ABZ3IU78_9FIRM</name>
<proteinExistence type="predicted"/>
<evidence type="ECO:0000313" key="2">
    <source>
        <dbReference type="EMBL" id="XFO69038.1"/>
    </source>
</evidence>
<organism evidence="2 3">
    <name type="scientific">Sporomusa silvacetica DSM 10669</name>
    <dbReference type="NCBI Taxonomy" id="1123289"/>
    <lineage>
        <taxon>Bacteria</taxon>
        <taxon>Bacillati</taxon>
        <taxon>Bacillota</taxon>
        <taxon>Negativicutes</taxon>
        <taxon>Selenomonadales</taxon>
        <taxon>Sporomusaceae</taxon>
        <taxon>Sporomusa</taxon>
    </lineage>
</organism>
<reference evidence="2" key="1">
    <citation type="submission" date="2024-05" db="EMBL/GenBank/DDBJ databases">
        <title>Isolation and characterization of Sporomusa carbonis sp. nov., a carboxydotrophic hydrogenogen in the genus of Sporomusa isolated from a charcoal burning pile.</title>
        <authorList>
            <person name="Boeer T."/>
            <person name="Rosenbaum F."/>
            <person name="Eysell L."/>
            <person name="Mueller V."/>
            <person name="Daniel R."/>
            <person name="Poehlein A."/>
        </authorList>
    </citation>
    <scope>NUCLEOTIDE SEQUENCE [LARGE SCALE GENOMIC DNA]</scope>
    <source>
        <strain evidence="2">DSM 10669</strain>
    </source>
</reference>
<dbReference type="InterPro" id="IPR001387">
    <property type="entry name" value="Cro/C1-type_HTH"/>
</dbReference>
<dbReference type="CDD" id="cd00093">
    <property type="entry name" value="HTH_XRE"/>
    <property type="match status" value="1"/>
</dbReference>
<accession>A0ABZ3IU78</accession>